<feature type="signal peptide" evidence="5">
    <location>
        <begin position="1"/>
        <end position="27"/>
    </location>
</feature>
<dbReference type="InterPro" id="IPR011042">
    <property type="entry name" value="6-blade_b-propeller_TolB-like"/>
</dbReference>
<reference evidence="7 8" key="1">
    <citation type="submission" date="2019-02" db="EMBL/GenBank/DDBJ databases">
        <title>Deep-cultivation of Planctomycetes and their phenomic and genomic characterization uncovers novel biology.</title>
        <authorList>
            <person name="Wiegand S."/>
            <person name="Jogler M."/>
            <person name="Boedeker C."/>
            <person name="Pinto D."/>
            <person name="Vollmers J."/>
            <person name="Rivas-Marin E."/>
            <person name="Kohn T."/>
            <person name="Peeters S.H."/>
            <person name="Heuer A."/>
            <person name="Rast P."/>
            <person name="Oberbeckmann S."/>
            <person name="Bunk B."/>
            <person name="Jeske O."/>
            <person name="Meyerdierks A."/>
            <person name="Storesund J.E."/>
            <person name="Kallscheuer N."/>
            <person name="Luecker S."/>
            <person name="Lage O.M."/>
            <person name="Pohl T."/>
            <person name="Merkel B.J."/>
            <person name="Hornburger P."/>
            <person name="Mueller R.-W."/>
            <person name="Bruemmer F."/>
            <person name="Labrenz M."/>
            <person name="Spormann A.M."/>
            <person name="Op den Camp H."/>
            <person name="Overmann J."/>
            <person name="Amann R."/>
            <person name="Jetten M.S.M."/>
            <person name="Mascher T."/>
            <person name="Medema M.H."/>
            <person name="Devos D.P."/>
            <person name="Kaster A.-K."/>
            <person name="Ovreas L."/>
            <person name="Rohde M."/>
            <person name="Galperin M.Y."/>
            <person name="Jogler C."/>
        </authorList>
    </citation>
    <scope>NUCLEOTIDE SEQUENCE [LARGE SCALE GENOMIC DNA]</scope>
    <source>
        <strain evidence="7 8">Mal4</strain>
    </source>
</reference>
<protein>
    <submittedName>
        <fullName evidence="7">Cytochrome c</fullName>
    </submittedName>
</protein>
<dbReference type="PROSITE" id="PS51007">
    <property type="entry name" value="CYTC"/>
    <property type="match status" value="1"/>
</dbReference>
<dbReference type="Pfam" id="PF13646">
    <property type="entry name" value="HEAT_2"/>
    <property type="match status" value="1"/>
</dbReference>
<evidence type="ECO:0000256" key="2">
    <source>
        <dbReference type="ARBA" id="ARBA00022723"/>
    </source>
</evidence>
<dbReference type="InterPro" id="IPR009056">
    <property type="entry name" value="Cyt_c-like_dom"/>
</dbReference>
<feature type="domain" description="Cytochrome c" evidence="6">
    <location>
        <begin position="857"/>
        <end position="993"/>
    </location>
</feature>
<keyword evidence="8" id="KW-1185">Reference proteome</keyword>
<dbReference type="RefSeq" id="WP_145367544.1">
    <property type="nucleotide sequence ID" value="NZ_CP036275.1"/>
</dbReference>
<dbReference type="EMBL" id="CP036275">
    <property type="protein sequence ID" value="QDU36935.1"/>
    <property type="molecule type" value="Genomic_DNA"/>
</dbReference>
<proteinExistence type="predicted"/>
<evidence type="ECO:0000256" key="5">
    <source>
        <dbReference type="SAM" id="SignalP"/>
    </source>
</evidence>
<evidence type="ECO:0000256" key="1">
    <source>
        <dbReference type="ARBA" id="ARBA00022617"/>
    </source>
</evidence>
<dbReference type="Gene3D" id="1.10.760.10">
    <property type="entry name" value="Cytochrome c-like domain"/>
    <property type="match status" value="1"/>
</dbReference>
<dbReference type="KEGG" id="mri:Mal4_12360"/>
<organism evidence="7 8">
    <name type="scientific">Maioricimonas rarisocia</name>
    <dbReference type="NCBI Taxonomy" id="2528026"/>
    <lineage>
        <taxon>Bacteria</taxon>
        <taxon>Pseudomonadati</taxon>
        <taxon>Planctomycetota</taxon>
        <taxon>Planctomycetia</taxon>
        <taxon>Planctomycetales</taxon>
        <taxon>Planctomycetaceae</taxon>
        <taxon>Maioricimonas</taxon>
    </lineage>
</organism>
<dbReference type="GO" id="GO:0009055">
    <property type="term" value="F:electron transfer activity"/>
    <property type="evidence" value="ECO:0007669"/>
    <property type="project" value="InterPro"/>
</dbReference>
<dbReference type="PANTHER" id="PTHR33546:SF1">
    <property type="entry name" value="LARGE, MULTIFUNCTIONAL SECRETED PROTEIN"/>
    <property type="match status" value="1"/>
</dbReference>
<keyword evidence="1 4" id="KW-0349">Heme</keyword>
<dbReference type="NCBIfam" id="TIGR02604">
    <property type="entry name" value="Piru_Ver_Nterm"/>
    <property type="match status" value="1"/>
</dbReference>
<dbReference type="SUPFAM" id="SSF48371">
    <property type="entry name" value="ARM repeat"/>
    <property type="match status" value="1"/>
</dbReference>
<evidence type="ECO:0000256" key="3">
    <source>
        <dbReference type="ARBA" id="ARBA00023004"/>
    </source>
</evidence>
<dbReference type="NCBIfam" id="TIGR02603">
    <property type="entry name" value="CxxCH_TIGR02603"/>
    <property type="match status" value="1"/>
</dbReference>
<keyword evidence="5" id="KW-0732">Signal</keyword>
<dbReference type="GO" id="GO:0046872">
    <property type="term" value="F:metal ion binding"/>
    <property type="evidence" value="ECO:0007669"/>
    <property type="project" value="UniProtKB-KW"/>
</dbReference>
<keyword evidence="3 4" id="KW-0408">Iron</keyword>
<dbReference type="GO" id="GO:0020037">
    <property type="term" value="F:heme binding"/>
    <property type="evidence" value="ECO:0007669"/>
    <property type="project" value="InterPro"/>
</dbReference>
<sequence length="1155" mass="126174" precursor="true">MITIPRPHLAGPATLVLMLATATTALAQRDLTDIPVPDPELERETFILPEGFEVNLFAADPAIAKPIQMNFDPQGRLWIVSSEIYPHIKPDEIANDKVLVLEDTDADGVSDRTTVFADGLLIPTAVAPGDGGVYVGASTELLHFSDTDGDGKADRRRVVLSGFGTEDTHHIVHTFRWGPEQRLYFSQSIYIHSHIETPWGVRRLNAGGIWQFQPRDLQLNVFARGLVNTWGTAFDDYGTTFATDGAGGEGINYMVPGAYYTTSYGAKRILPGLNPGSPKHCGLEVVAGRHLPDDWQGSLITNDFRGHRVCRFELTEHGSGFVSQEKQEVIKSDHVAFRPVDVKIGPDGAIYVADWYNPIIQHGEVDFRDPRRDHTHGRIWRITYRPNKPLERPNLVDAETSELVSQLASPENFTRQQAMRVLTERGTSVLGDVERWVRRLDNTAPNYHRHLLQALWLHQSLDVLNVELLDQLLNCSEPGARAAATRVLGDWSGRIDKPLARLEKRVSDEHARVRLEAIRALAKIPRPESAEIAMRALDTEMDEWLDYALWLTAVELQPVWQPALAKGEIDFGNNARHLAFALKSAGSTEAVPSLLALLTEGEVAAGDISDVLGVVGDFGRPEDLQTVLQYAIASTEHPQTSVAALETLLNVHQRRKIAPAGDLSALAPLLDSSPVPVRRLAARLAGAWKVESLWPQLRGLIEGENRLEIADAWAAAVSEYGGAEAADVLARAAQEPDLFGPAVIGLLKLRPRAAAKAVIDQFAVEGENPTAPSVDGSNIFRAFLQRQQGPQLLTEQLEGRKIHPDAAVVALRAIGSSGQAHAELANALRAAGGITGGPRELSAEEMATLVAEVQKAGDPHRGEQIYRRSDLSCLKCHSLGDAGGQVGPNMRSLGTTAQPDYIVHALLQPNKHVKEGYQTIVVLTDEGNVVSGIKTQQTDTELLLRDAEDRMLQIPLDQIDEQANGASLMPAGLADKLTRAELVDLVAFLWALGREPEFTVTNDVVARRWDVMEPSQQASFRLRRTSYATAATDDPSFTWSRTYSRVNGDLPLADLPEIGVRNRVAAGRRGVSFVRCELEVAAGGVGRLVFNDPSGLSGWLGELPLDMADSVEVELTEGTHRLTLAIDRSARQTPLRIELKAADGSPLVARFAGGK</sequence>
<feature type="chain" id="PRO_5021930717" evidence="5">
    <location>
        <begin position="28"/>
        <end position="1155"/>
    </location>
</feature>
<dbReference type="Proteomes" id="UP000320496">
    <property type="component" value="Chromosome"/>
</dbReference>
<dbReference type="InterPro" id="IPR013428">
    <property type="entry name" value="Membrane-bound_put_N"/>
</dbReference>
<dbReference type="Pfam" id="PF23500">
    <property type="entry name" value="DUF7133"/>
    <property type="match status" value="2"/>
</dbReference>
<dbReference type="AlphaFoldDB" id="A0A517Z388"/>
<evidence type="ECO:0000256" key="4">
    <source>
        <dbReference type="PROSITE-ProRule" id="PRU00433"/>
    </source>
</evidence>
<dbReference type="OrthoDB" id="228131at2"/>
<dbReference type="InterPro" id="IPR011989">
    <property type="entry name" value="ARM-like"/>
</dbReference>
<dbReference type="InterPro" id="IPR055557">
    <property type="entry name" value="DUF7133"/>
</dbReference>
<accession>A0A517Z388</accession>
<dbReference type="InterPro" id="IPR013427">
    <property type="entry name" value="Haem-bd_dom_put"/>
</dbReference>
<evidence type="ECO:0000313" key="7">
    <source>
        <dbReference type="EMBL" id="QDU36935.1"/>
    </source>
</evidence>
<dbReference type="InterPro" id="IPR016024">
    <property type="entry name" value="ARM-type_fold"/>
</dbReference>
<dbReference type="Gene3D" id="1.25.10.10">
    <property type="entry name" value="Leucine-rich Repeat Variant"/>
    <property type="match status" value="1"/>
</dbReference>
<dbReference type="PANTHER" id="PTHR33546">
    <property type="entry name" value="LARGE, MULTIFUNCTIONAL SECRETED PROTEIN-RELATED"/>
    <property type="match status" value="1"/>
</dbReference>
<name>A0A517Z388_9PLAN</name>
<dbReference type="Gene3D" id="2.120.10.30">
    <property type="entry name" value="TolB, C-terminal domain"/>
    <property type="match status" value="1"/>
</dbReference>
<gene>
    <name evidence="7" type="ORF">Mal4_12360</name>
</gene>
<keyword evidence="2 4" id="KW-0479">Metal-binding</keyword>
<dbReference type="InterPro" id="IPR036909">
    <property type="entry name" value="Cyt_c-like_dom_sf"/>
</dbReference>
<dbReference type="SUPFAM" id="SSF46626">
    <property type="entry name" value="Cytochrome c"/>
    <property type="match status" value="1"/>
</dbReference>
<evidence type="ECO:0000313" key="8">
    <source>
        <dbReference type="Proteomes" id="UP000320496"/>
    </source>
</evidence>
<dbReference type="SUPFAM" id="SSF63829">
    <property type="entry name" value="Calcium-dependent phosphotriesterase"/>
    <property type="match status" value="1"/>
</dbReference>
<evidence type="ECO:0000259" key="6">
    <source>
        <dbReference type="PROSITE" id="PS51007"/>
    </source>
</evidence>